<evidence type="ECO:0000313" key="19">
    <source>
        <dbReference type="Proteomes" id="UP001443914"/>
    </source>
</evidence>
<evidence type="ECO:0000256" key="14">
    <source>
        <dbReference type="PROSITE-ProRule" id="PRU00175"/>
    </source>
</evidence>
<evidence type="ECO:0000256" key="6">
    <source>
        <dbReference type="ARBA" id="ARBA00022692"/>
    </source>
</evidence>
<evidence type="ECO:0000256" key="2">
    <source>
        <dbReference type="ARBA" id="ARBA00004167"/>
    </source>
</evidence>
<dbReference type="GO" id="GO:0016020">
    <property type="term" value="C:membrane"/>
    <property type="evidence" value="ECO:0007669"/>
    <property type="project" value="UniProtKB-SubCell"/>
</dbReference>
<dbReference type="AlphaFoldDB" id="A0AAW1NJD8"/>
<feature type="compositionally biased region" description="Polar residues" evidence="15">
    <location>
        <begin position="262"/>
        <end position="281"/>
    </location>
</feature>
<dbReference type="EMBL" id="JBDFQZ010000001">
    <property type="protein sequence ID" value="KAK9757653.1"/>
    <property type="molecule type" value="Genomic_DNA"/>
</dbReference>
<keyword evidence="11 16" id="KW-1133">Transmembrane helix</keyword>
<keyword evidence="9" id="KW-0833">Ubl conjugation pathway</keyword>
<comment type="similarity">
    <text evidence="13">Belongs to the RING-type zinc finger family. ATL subfamily.</text>
</comment>
<evidence type="ECO:0000256" key="3">
    <source>
        <dbReference type="ARBA" id="ARBA00004906"/>
    </source>
</evidence>
<comment type="catalytic activity">
    <reaction evidence="1">
        <text>S-ubiquitinyl-[E2 ubiquitin-conjugating enzyme]-L-cysteine + [acceptor protein]-L-lysine = [E2 ubiquitin-conjugating enzyme]-L-cysteine + N(6)-ubiquitinyl-[acceptor protein]-L-lysine.</text>
        <dbReference type="EC" id="2.3.2.27"/>
    </reaction>
</comment>
<evidence type="ECO:0000256" key="11">
    <source>
        <dbReference type="ARBA" id="ARBA00022989"/>
    </source>
</evidence>
<dbReference type="Pfam" id="PF13639">
    <property type="entry name" value="zf-RING_2"/>
    <property type="match status" value="1"/>
</dbReference>
<evidence type="ECO:0000256" key="15">
    <source>
        <dbReference type="SAM" id="MobiDB-lite"/>
    </source>
</evidence>
<evidence type="ECO:0000256" key="16">
    <source>
        <dbReference type="SAM" id="Phobius"/>
    </source>
</evidence>
<feature type="domain" description="RING-type" evidence="17">
    <location>
        <begin position="177"/>
        <end position="219"/>
    </location>
</feature>
<keyword evidence="5" id="KW-0808">Transferase</keyword>
<gene>
    <name evidence="18" type="ORF">RND81_01G177100</name>
</gene>
<dbReference type="InterPro" id="IPR013083">
    <property type="entry name" value="Znf_RING/FYVE/PHD"/>
</dbReference>
<dbReference type="Gene3D" id="3.30.40.10">
    <property type="entry name" value="Zinc/RING finger domain, C3HC4 (zinc finger)"/>
    <property type="match status" value="1"/>
</dbReference>
<evidence type="ECO:0000259" key="17">
    <source>
        <dbReference type="PROSITE" id="PS50089"/>
    </source>
</evidence>
<dbReference type="EC" id="2.3.2.27" evidence="4"/>
<evidence type="ECO:0000256" key="5">
    <source>
        <dbReference type="ARBA" id="ARBA00022679"/>
    </source>
</evidence>
<keyword evidence="7" id="KW-0479">Metal-binding</keyword>
<evidence type="ECO:0000256" key="8">
    <source>
        <dbReference type="ARBA" id="ARBA00022771"/>
    </source>
</evidence>
<keyword evidence="8 14" id="KW-0863">Zinc-finger</keyword>
<comment type="subcellular location">
    <subcellularLocation>
        <location evidence="2">Membrane</location>
        <topology evidence="2">Single-pass membrane protein</topology>
    </subcellularLocation>
</comment>
<dbReference type="GO" id="GO:0061630">
    <property type="term" value="F:ubiquitin protein ligase activity"/>
    <property type="evidence" value="ECO:0007669"/>
    <property type="project" value="UniProtKB-EC"/>
</dbReference>
<evidence type="ECO:0000256" key="4">
    <source>
        <dbReference type="ARBA" id="ARBA00012483"/>
    </source>
</evidence>
<reference evidence="18" key="1">
    <citation type="submission" date="2024-03" db="EMBL/GenBank/DDBJ databases">
        <title>WGS assembly of Saponaria officinalis var. Norfolk2.</title>
        <authorList>
            <person name="Jenkins J."/>
            <person name="Shu S."/>
            <person name="Grimwood J."/>
            <person name="Barry K."/>
            <person name="Goodstein D."/>
            <person name="Schmutz J."/>
            <person name="Leebens-Mack J."/>
            <person name="Osbourn A."/>
        </authorList>
    </citation>
    <scope>NUCLEOTIDE SEQUENCE [LARGE SCALE GENOMIC DNA]</scope>
    <source>
        <strain evidence="18">JIC</strain>
    </source>
</reference>
<evidence type="ECO:0000256" key="12">
    <source>
        <dbReference type="ARBA" id="ARBA00023136"/>
    </source>
</evidence>
<keyword evidence="19" id="KW-1185">Reference proteome</keyword>
<dbReference type="Proteomes" id="UP001443914">
    <property type="component" value="Unassembled WGS sequence"/>
</dbReference>
<dbReference type="InterPro" id="IPR001841">
    <property type="entry name" value="Znf_RING"/>
</dbReference>
<dbReference type="PROSITE" id="PS50089">
    <property type="entry name" value="ZF_RING_2"/>
    <property type="match status" value="1"/>
</dbReference>
<comment type="pathway">
    <text evidence="3">Protein modification; protein ubiquitination.</text>
</comment>
<sequence length="317" mass="35775">MTHVRQPVNRIISITNHCRTNLSQLLDTNFTYKHISILHYYFSQIHFLPSFTPSKNMNTKNHIHNLLPLFLVLLLGSSHVTAQDDFFGDPAETFTPSTVIIIIMAVIFTFTAFLSIFLRQFSKGCFGLSTAPPNPNVTADGRAVRRGLDAAVIKSLPTYLYSDVREHRKGSKVQLECAICLIEFLDVEALRLLPGCNHVFHPRCIDQWLLRHVTCPICRRNLETGSGVAKEHSINMPFTHESDECQRATCHNLNDGEETKRSITGNLPRSHSTGHPTANSERYTLRLSEEVHNNLVNKSSYGREALTSICSPRSGYK</sequence>
<keyword evidence="10" id="KW-0862">Zinc</keyword>
<evidence type="ECO:0000256" key="9">
    <source>
        <dbReference type="ARBA" id="ARBA00022786"/>
    </source>
</evidence>
<evidence type="ECO:0000256" key="7">
    <source>
        <dbReference type="ARBA" id="ARBA00022723"/>
    </source>
</evidence>
<dbReference type="SMART" id="SM00184">
    <property type="entry name" value="RING"/>
    <property type="match status" value="1"/>
</dbReference>
<dbReference type="InterPro" id="IPR053238">
    <property type="entry name" value="RING-H2_zinc_finger"/>
</dbReference>
<dbReference type="PANTHER" id="PTHR14155:SF627">
    <property type="entry name" value="OS06G0192800 PROTEIN"/>
    <property type="match status" value="1"/>
</dbReference>
<feature type="transmembrane region" description="Helical" evidence="16">
    <location>
        <begin position="94"/>
        <end position="118"/>
    </location>
</feature>
<dbReference type="GO" id="GO:0008270">
    <property type="term" value="F:zinc ion binding"/>
    <property type="evidence" value="ECO:0007669"/>
    <property type="project" value="UniProtKB-KW"/>
</dbReference>
<name>A0AAW1NJD8_SAPOF</name>
<evidence type="ECO:0000313" key="18">
    <source>
        <dbReference type="EMBL" id="KAK9757653.1"/>
    </source>
</evidence>
<accession>A0AAW1NJD8</accession>
<keyword evidence="12 16" id="KW-0472">Membrane</keyword>
<proteinExistence type="inferred from homology"/>
<comment type="caution">
    <text evidence="18">The sequence shown here is derived from an EMBL/GenBank/DDBJ whole genome shotgun (WGS) entry which is preliminary data.</text>
</comment>
<dbReference type="SUPFAM" id="SSF57850">
    <property type="entry name" value="RING/U-box"/>
    <property type="match status" value="1"/>
</dbReference>
<feature type="region of interest" description="Disordered" evidence="15">
    <location>
        <begin position="256"/>
        <end position="281"/>
    </location>
</feature>
<organism evidence="18 19">
    <name type="scientific">Saponaria officinalis</name>
    <name type="common">Common soapwort</name>
    <name type="synonym">Lychnis saponaria</name>
    <dbReference type="NCBI Taxonomy" id="3572"/>
    <lineage>
        <taxon>Eukaryota</taxon>
        <taxon>Viridiplantae</taxon>
        <taxon>Streptophyta</taxon>
        <taxon>Embryophyta</taxon>
        <taxon>Tracheophyta</taxon>
        <taxon>Spermatophyta</taxon>
        <taxon>Magnoliopsida</taxon>
        <taxon>eudicotyledons</taxon>
        <taxon>Gunneridae</taxon>
        <taxon>Pentapetalae</taxon>
        <taxon>Caryophyllales</taxon>
        <taxon>Caryophyllaceae</taxon>
        <taxon>Caryophylleae</taxon>
        <taxon>Saponaria</taxon>
    </lineage>
</organism>
<protein>
    <recommendedName>
        <fullName evidence="4">RING-type E3 ubiquitin transferase</fullName>
        <ecNumber evidence="4">2.3.2.27</ecNumber>
    </recommendedName>
</protein>
<evidence type="ECO:0000256" key="10">
    <source>
        <dbReference type="ARBA" id="ARBA00022833"/>
    </source>
</evidence>
<evidence type="ECO:0000256" key="1">
    <source>
        <dbReference type="ARBA" id="ARBA00000900"/>
    </source>
</evidence>
<dbReference type="FunFam" id="3.30.40.10:FF:000187">
    <property type="entry name" value="E3 ubiquitin-protein ligase ATL6"/>
    <property type="match status" value="1"/>
</dbReference>
<evidence type="ECO:0000256" key="13">
    <source>
        <dbReference type="ARBA" id="ARBA00024209"/>
    </source>
</evidence>
<feature type="transmembrane region" description="Helical" evidence="16">
    <location>
        <begin position="63"/>
        <end position="82"/>
    </location>
</feature>
<keyword evidence="6 16" id="KW-0812">Transmembrane</keyword>
<dbReference type="PANTHER" id="PTHR14155">
    <property type="entry name" value="RING FINGER DOMAIN-CONTAINING"/>
    <property type="match status" value="1"/>
</dbReference>